<evidence type="ECO:0000313" key="20">
    <source>
        <dbReference type="Proteomes" id="UP000192266"/>
    </source>
</evidence>
<dbReference type="FunFam" id="3.30.565.10:FF:000010">
    <property type="entry name" value="Sensor histidine kinase RcsC"/>
    <property type="match status" value="1"/>
</dbReference>
<keyword evidence="4" id="KW-1003">Cell membrane</keyword>
<evidence type="ECO:0000256" key="8">
    <source>
        <dbReference type="ARBA" id="ARBA00022741"/>
    </source>
</evidence>
<evidence type="ECO:0000256" key="14">
    <source>
        <dbReference type="PROSITE-ProRule" id="PRU00110"/>
    </source>
</evidence>
<dbReference type="PANTHER" id="PTHR45339:SF1">
    <property type="entry name" value="HYBRID SIGNAL TRANSDUCTION HISTIDINE KINASE J"/>
    <property type="match status" value="1"/>
</dbReference>
<accession>A0A1W1VJP7</accession>
<dbReference type="AlphaFoldDB" id="A0A1W1VJP7"/>
<feature type="modified residue" description="Phosphohistidine" evidence="14">
    <location>
        <position position="517"/>
    </location>
</feature>
<dbReference type="STRING" id="645990.SAMN00120144_2664"/>
<keyword evidence="5 15" id="KW-0597">Phosphoprotein</keyword>
<dbReference type="Gene3D" id="3.30.565.10">
    <property type="entry name" value="Histidine kinase-like ATPase, C-terminal domain"/>
    <property type="match status" value="1"/>
</dbReference>
<dbReference type="EMBL" id="FWWW01000064">
    <property type="protein sequence ID" value="SMB93599.1"/>
    <property type="molecule type" value="Genomic_DNA"/>
</dbReference>
<proteinExistence type="predicted"/>
<evidence type="ECO:0000313" key="19">
    <source>
        <dbReference type="EMBL" id="SMB93599.1"/>
    </source>
</evidence>
<evidence type="ECO:0000256" key="13">
    <source>
        <dbReference type="ARBA" id="ARBA00023136"/>
    </source>
</evidence>
<evidence type="ECO:0000256" key="7">
    <source>
        <dbReference type="ARBA" id="ARBA00022692"/>
    </source>
</evidence>
<evidence type="ECO:0000259" key="16">
    <source>
        <dbReference type="PROSITE" id="PS50109"/>
    </source>
</evidence>
<keyword evidence="10" id="KW-0067">ATP-binding</keyword>
<evidence type="ECO:0000256" key="10">
    <source>
        <dbReference type="ARBA" id="ARBA00022840"/>
    </source>
</evidence>
<evidence type="ECO:0000259" key="17">
    <source>
        <dbReference type="PROSITE" id="PS50110"/>
    </source>
</evidence>
<keyword evidence="9 19" id="KW-0418">Kinase</keyword>
<keyword evidence="8" id="KW-0547">Nucleotide-binding</keyword>
<dbReference type="PROSITE" id="PS50109">
    <property type="entry name" value="HIS_KIN"/>
    <property type="match status" value="1"/>
</dbReference>
<dbReference type="SMART" id="SM00448">
    <property type="entry name" value="REC"/>
    <property type="match status" value="1"/>
</dbReference>
<evidence type="ECO:0000256" key="4">
    <source>
        <dbReference type="ARBA" id="ARBA00022475"/>
    </source>
</evidence>
<dbReference type="PROSITE" id="PS50894">
    <property type="entry name" value="HPT"/>
    <property type="match status" value="1"/>
</dbReference>
<comment type="catalytic activity">
    <reaction evidence="1">
        <text>ATP + protein L-histidine = ADP + protein N-phospho-L-histidine.</text>
        <dbReference type="EC" id="2.7.13.3"/>
    </reaction>
</comment>
<comment type="subcellular location">
    <subcellularLocation>
        <location evidence="2">Cell membrane</location>
        <topology evidence="2">Multi-pass membrane protein</topology>
    </subcellularLocation>
</comment>
<feature type="domain" description="Histidine kinase" evidence="16">
    <location>
        <begin position="91"/>
        <end position="312"/>
    </location>
</feature>
<feature type="domain" description="HPt" evidence="18">
    <location>
        <begin position="478"/>
        <end position="574"/>
    </location>
</feature>
<dbReference type="CDD" id="cd16922">
    <property type="entry name" value="HATPase_EvgS-ArcB-TorS-like"/>
    <property type="match status" value="1"/>
</dbReference>
<dbReference type="CDD" id="cd17546">
    <property type="entry name" value="REC_hyHK_CKI1_RcsC-like"/>
    <property type="match status" value="1"/>
</dbReference>
<evidence type="ECO:0000256" key="3">
    <source>
        <dbReference type="ARBA" id="ARBA00012438"/>
    </source>
</evidence>
<dbReference type="Gene3D" id="3.40.50.2300">
    <property type="match status" value="1"/>
</dbReference>
<keyword evidence="11" id="KW-1133">Transmembrane helix</keyword>
<dbReference type="Pfam" id="PF01627">
    <property type="entry name" value="Hpt"/>
    <property type="match status" value="1"/>
</dbReference>
<dbReference type="GO" id="GO:0005886">
    <property type="term" value="C:plasma membrane"/>
    <property type="evidence" value="ECO:0007669"/>
    <property type="project" value="UniProtKB-SubCell"/>
</dbReference>
<dbReference type="InterPro" id="IPR003594">
    <property type="entry name" value="HATPase_dom"/>
</dbReference>
<dbReference type="Pfam" id="PF00512">
    <property type="entry name" value="HisKA"/>
    <property type="match status" value="1"/>
</dbReference>
<dbReference type="PROSITE" id="PS50110">
    <property type="entry name" value="RESPONSE_REGULATORY"/>
    <property type="match status" value="1"/>
</dbReference>
<dbReference type="SMART" id="SM00387">
    <property type="entry name" value="HATPase_c"/>
    <property type="match status" value="1"/>
</dbReference>
<evidence type="ECO:0000256" key="12">
    <source>
        <dbReference type="ARBA" id="ARBA00023012"/>
    </source>
</evidence>
<evidence type="ECO:0000256" key="1">
    <source>
        <dbReference type="ARBA" id="ARBA00000085"/>
    </source>
</evidence>
<protein>
    <recommendedName>
        <fullName evidence="3">histidine kinase</fullName>
        <ecNumber evidence="3">2.7.13.3</ecNumber>
    </recommendedName>
</protein>
<dbReference type="PRINTS" id="PR00344">
    <property type="entry name" value="BCTRLSENSOR"/>
</dbReference>
<dbReference type="PANTHER" id="PTHR45339">
    <property type="entry name" value="HYBRID SIGNAL TRANSDUCTION HISTIDINE KINASE J"/>
    <property type="match status" value="1"/>
</dbReference>
<feature type="modified residue" description="4-aspartylphosphate" evidence="15">
    <location>
        <position position="386"/>
    </location>
</feature>
<dbReference type="RefSeq" id="WP_143434872.1">
    <property type="nucleotide sequence ID" value="NZ_FWWW01000064.1"/>
</dbReference>
<feature type="domain" description="Response regulatory" evidence="17">
    <location>
        <begin position="337"/>
        <end position="455"/>
    </location>
</feature>
<dbReference type="SUPFAM" id="SSF55874">
    <property type="entry name" value="ATPase domain of HSP90 chaperone/DNA topoisomerase II/histidine kinase"/>
    <property type="match status" value="1"/>
</dbReference>
<evidence type="ECO:0000259" key="18">
    <source>
        <dbReference type="PROSITE" id="PS50894"/>
    </source>
</evidence>
<gene>
    <name evidence="19" type="ORF">SAMN00120144_2664</name>
</gene>
<dbReference type="CDD" id="cd00082">
    <property type="entry name" value="HisKA"/>
    <property type="match status" value="1"/>
</dbReference>
<dbReference type="InterPro" id="IPR005467">
    <property type="entry name" value="His_kinase_dom"/>
</dbReference>
<keyword evidence="13" id="KW-0472">Membrane</keyword>
<dbReference type="InterPro" id="IPR036097">
    <property type="entry name" value="HisK_dim/P_sf"/>
</dbReference>
<dbReference type="FunFam" id="1.10.287.130:FF:000004">
    <property type="entry name" value="Ethylene receptor 1"/>
    <property type="match status" value="1"/>
</dbReference>
<sequence>MVEQDTELEAYLAAFRQQREVSGIVSVKPLGSSSPCYLLYHNCLVAEAGERPYVIAYAQDITERILAEDELRRAKLVAESAARSRENFLANMSHEIRTPMNGVLGMAGLLARTELNAQQHEYLDIIRSSGQHLLGVLNDVLDVAKITSGHLELERTPFDLCQALQTAAQTVAFQAAEKEIGFAVAPPALTAPLVLSDPYRLKQVLLNLLSNSIKFTDRGHVTLACQLLAETARKVTISFQVSDTGPGIPLDKQEAIFASFSQAYADTTRRFGGTGLGLTISSSLVEQLGGHLLMCSEPGQGSTFSFTLTFEKAPQGTIITGQADAELEYAAAVHGMRVLLVEDNDINRQVAQLILANYGVVVDAAPDGAAALRLFGEQRYDLILMDIQMPGMSGLEVTAQIRQHADSGRARTPVIALTANAFQKANEQYLAAGMDDCLTKPFEEAELLAEMSALHQTSKQATLPLFDLSELYQMAHGQTSFVQSILDSFLESTPEVISQLTAAAETSDWTQVGDLVHKIKPSLKVLHAHELLAPIRTLEAPDFMREERAKATEQLIGLLPQLLRALEKRRQKLS</sequence>
<dbReference type="SUPFAM" id="SSF47226">
    <property type="entry name" value="Histidine-containing phosphotransfer domain, HPT domain"/>
    <property type="match status" value="1"/>
</dbReference>
<evidence type="ECO:0000256" key="5">
    <source>
        <dbReference type="ARBA" id="ARBA00022553"/>
    </source>
</evidence>
<dbReference type="SUPFAM" id="SSF52172">
    <property type="entry name" value="CheY-like"/>
    <property type="match status" value="1"/>
</dbReference>
<dbReference type="EC" id="2.7.13.3" evidence="3"/>
<dbReference type="Pfam" id="PF02518">
    <property type="entry name" value="HATPase_c"/>
    <property type="match status" value="1"/>
</dbReference>
<evidence type="ECO:0000256" key="6">
    <source>
        <dbReference type="ARBA" id="ARBA00022679"/>
    </source>
</evidence>
<dbReference type="GO" id="GO:0000155">
    <property type="term" value="F:phosphorelay sensor kinase activity"/>
    <property type="evidence" value="ECO:0007669"/>
    <property type="project" value="InterPro"/>
</dbReference>
<dbReference type="GO" id="GO:0005524">
    <property type="term" value="F:ATP binding"/>
    <property type="evidence" value="ECO:0007669"/>
    <property type="project" value="UniProtKB-KW"/>
</dbReference>
<keyword evidence="12" id="KW-0902">Two-component regulatory system</keyword>
<dbReference type="InterPro" id="IPR008207">
    <property type="entry name" value="Sig_transdc_His_kin_Hpt_dom"/>
</dbReference>
<dbReference type="InterPro" id="IPR004358">
    <property type="entry name" value="Sig_transdc_His_kin-like_C"/>
</dbReference>
<dbReference type="OrthoDB" id="9797097at2"/>
<dbReference type="Proteomes" id="UP000192266">
    <property type="component" value="Unassembled WGS sequence"/>
</dbReference>
<evidence type="ECO:0000256" key="11">
    <source>
        <dbReference type="ARBA" id="ARBA00022989"/>
    </source>
</evidence>
<dbReference type="InterPro" id="IPR036890">
    <property type="entry name" value="HATPase_C_sf"/>
</dbReference>
<organism evidence="19 20">
    <name type="scientific">Hymenobacter roseosalivarius DSM 11622</name>
    <dbReference type="NCBI Taxonomy" id="645990"/>
    <lineage>
        <taxon>Bacteria</taxon>
        <taxon>Pseudomonadati</taxon>
        <taxon>Bacteroidota</taxon>
        <taxon>Cytophagia</taxon>
        <taxon>Cytophagales</taxon>
        <taxon>Hymenobacteraceae</taxon>
        <taxon>Hymenobacter</taxon>
    </lineage>
</organism>
<dbReference type="Gene3D" id="1.10.287.130">
    <property type="match status" value="1"/>
</dbReference>
<dbReference type="InterPro" id="IPR011006">
    <property type="entry name" value="CheY-like_superfamily"/>
</dbReference>
<evidence type="ECO:0000256" key="2">
    <source>
        <dbReference type="ARBA" id="ARBA00004651"/>
    </source>
</evidence>
<keyword evidence="7" id="KW-0812">Transmembrane</keyword>
<keyword evidence="20" id="KW-1185">Reference proteome</keyword>
<dbReference type="InterPro" id="IPR001789">
    <property type="entry name" value="Sig_transdc_resp-reg_receiver"/>
</dbReference>
<reference evidence="19 20" key="1">
    <citation type="submission" date="2017-04" db="EMBL/GenBank/DDBJ databases">
        <authorList>
            <person name="Afonso C.L."/>
            <person name="Miller P.J."/>
            <person name="Scott M.A."/>
            <person name="Spackman E."/>
            <person name="Goraichik I."/>
            <person name="Dimitrov K.M."/>
            <person name="Suarez D.L."/>
            <person name="Swayne D.E."/>
        </authorList>
    </citation>
    <scope>NUCLEOTIDE SEQUENCE [LARGE SCALE GENOMIC DNA]</scope>
    <source>
        <strain evidence="19 20">DSM 11622</strain>
    </source>
</reference>
<dbReference type="SUPFAM" id="SSF47384">
    <property type="entry name" value="Homodimeric domain of signal transducing histidine kinase"/>
    <property type="match status" value="1"/>
</dbReference>
<evidence type="ECO:0000256" key="15">
    <source>
        <dbReference type="PROSITE-ProRule" id="PRU00169"/>
    </source>
</evidence>
<dbReference type="Pfam" id="PF00072">
    <property type="entry name" value="Response_reg"/>
    <property type="match status" value="1"/>
</dbReference>
<dbReference type="Gene3D" id="1.20.120.160">
    <property type="entry name" value="HPT domain"/>
    <property type="match status" value="1"/>
</dbReference>
<keyword evidence="6" id="KW-0808">Transferase</keyword>
<dbReference type="InterPro" id="IPR003661">
    <property type="entry name" value="HisK_dim/P_dom"/>
</dbReference>
<evidence type="ECO:0000256" key="9">
    <source>
        <dbReference type="ARBA" id="ARBA00022777"/>
    </source>
</evidence>
<dbReference type="InterPro" id="IPR036641">
    <property type="entry name" value="HPT_dom_sf"/>
</dbReference>
<dbReference type="SMART" id="SM00388">
    <property type="entry name" value="HisKA"/>
    <property type="match status" value="1"/>
</dbReference>
<name>A0A1W1VJP7_9BACT</name>